<sequence>MRMGSRGKWFNAVKKALVPQCCQAEYGKSLGKSKHLGSVVSRKSMTTAEDNALLLPPFEEVKLTTKEGEQSKHDYSVALASAFAAEAAAVAARAAAEVVRLTAAATRFSGKSREEIAAIKIQTAFRSYLARRSLRALRGLARLRRVVDGIAAKSQTTKTLLCTRTMARTQTPMQLKNRMKEDSHDLKRHQQRKCEDELEKGKVRMHFIYLTFNMIHVAHPFLQTGFSLPFYTQIAANHGFQSKEKADANLLNKKEGALRRERALAYAFSHQLNNSSKSLTSMFQDPSNPQLGWNWLARWMERTPWDDESTTSKEIKDHASPMKSAQSQSFKHSESTSERTPSTAEKSSHPSSRQSPATTRSSASSVASRKQFVSPRGGRCSFDGEPRSTRSVQYERRRRHSIGGLPTRDLDNLASSPAVPNYMASTQSARARSRLHSEAPEKGSTSSVRKHLSPPGMDKKNAAFPQRTRRLSLSGP</sequence>
<accession>A0AAQ3QQQ7</accession>
<dbReference type="InterPro" id="IPR000048">
    <property type="entry name" value="IQ_motif_EF-hand-BS"/>
</dbReference>
<gene>
    <name evidence="4" type="ORF">Cni_G26776</name>
</gene>
<proteinExistence type="inferred from homology"/>
<dbReference type="Gene3D" id="1.20.5.1190">
    <property type="entry name" value="iswi atpase"/>
    <property type="match status" value="1"/>
</dbReference>
<dbReference type="EMBL" id="CP136897">
    <property type="protein sequence ID" value="WOL17983.1"/>
    <property type="molecule type" value="Genomic_DNA"/>
</dbReference>
<evidence type="ECO:0000313" key="5">
    <source>
        <dbReference type="Proteomes" id="UP001327560"/>
    </source>
</evidence>
<dbReference type="PANTHER" id="PTHR32295">
    <property type="entry name" value="IQ-DOMAIN 5-RELATED"/>
    <property type="match status" value="1"/>
</dbReference>
<feature type="region of interest" description="Disordered" evidence="3">
    <location>
        <begin position="306"/>
        <end position="476"/>
    </location>
</feature>
<dbReference type="CDD" id="cd23767">
    <property type="entry name" value="IQCD"/>
    <property type="match status" value="1"/>
</dbReference>
<name>A0AAQ3QQQ7_9LILI</name>
<dbReference type="Pfam" id="PF00612">
    <property type="entry name" value="IQ"/>
    <property type="match status" value="1"/>
</dbReference>
<organism evidence="4 5">
    <name type="scientific">Canna indica</name>
    <name type="common">Indian-shot</name>
    <dbReference type="NCBI Taxonomy" id="4628"/>
    <lineage>
        <taxon>Eukaryota</taxon>
        <taxon>Viridiplantae</taxon>
        <taxon>Streptophyta</taxon>
        <taxon>Embryophyta</taxon>
        <taxon>Tracheophyta</taxon>
        <taxon>Spermatophyta</taxon>
        <taxon>Magnoliopsida</taxon>
        <taxon>Liliopsida</taxon>
        <taxon>Zingiberales</taxon>
        <taxon>Cannaceae</taxon>
        <taxon>Canna</taxon>
    </lineage>
</organism>
<comment type="similarity">
    <text evidence="2">Belongs to the IQD family.</text>
</comment>
<evidence type="ECO:0000256" key="1">
    <source>
        <dbReference type="ARBA" id="ARBA00022860"/>
    </source>
</evidence>
<feature type="compositionally biased region" description="Low complexity" evidence="3">
    <location>
        <begin position="350"/>
        <end position="369"/>
    </location>
</feature>
<dbReference type="PANTHER" id="PTHR32295:SF216">
    <property type="entry name" value="PROTEIN IQ-DOMAIN 3"/>
    <property type="match status" value="1"/>
</dbReference>
<reference evidence="4 5" key="1">
    <citation type="submission" date="2023-10" db="EMBL/GenBank/DDBJ databases">
        <title>Chromosome-scale genome assembly provides insights into flower coloration mechanisms of Canna indica.</title>
        <authorList>
            <person name="Li C."/>
        </authorList>
    </citation>
    <scope>NUCLEOTIDE SEQUENCE [LARGE SCALE GENOMIC DNA]</scope>
    <source>
        <tissue evidence="4">Flower</tissue>
    </source>
</reference>
<evidence type="ECO:0000256" key="2">
    <source>
        <dbReference type="ARBA" id="ARBA00024341"/>
    </source>
</evidence>
<keyword evidence="1" id="KW-0112">Calmodulin-binding</keyword>
<dbReference type="AlphaFoldDB" id="A0AAQ3QQQ7"/>
<evidence type="ECO:0000256" key="3">
    <source>
        <dbReference type="SAM" id="MobiDB-lite"/>
    </source>
</evidence>
<dbReference type="Proteomes" id="UP001327560">
    <property type="component" value="Chromosome 8"/>
</dbReference>
<feature type="compositionally biased region" description="Basic and acidic residues" evidence="3">
    <location>
        <begin position="306"/>
        <end position="320"/>
    </location>
</feature>
<dbReference type="PROSITE" id="PS50096">
    <property type="entry name" value="IQ"/>
    <property type="match status" value="1"/>
</dbReference>
<dbReference type="GO" id="GO:0005516">
    <property type="term" value="F:calmodulin binding"/>
    <property type="evidence" value="ECO:0007669"/>
    <property type="project" value="UniProtKB-KW"/>
</dbReference>
<evidence type="ECO:0000313" key="4">
    <source>
        <dbReference type="EMBL" id="WOL17983.1"/>
    </source>
</evidence>
<protein>
    <submittedName>
        <fullName evidence="4">Protein IQ-DOMAIN 1-like</fullName>
    </submittedName>
</protein>
<keyword evidence="5" id="KW-1185">Reference proteome</keyword>